<dbReference type="InterPro" id="IPR005821">
    <property type="entry name" value="Ion_trans_dom"/>
</dbReference>
<dbReference type="OMA" id="FKELMIS"/>
<evidence type="ECO:0000256" key="4">
    <source>
        <dbReference type="ARBA" id="ARBA00023136"/>
    </source>
</evidence>
<dbReference type="Gene3D" id="1.20.120.350">
    <property type="entry name" value="Voltage-gated potassium channels. Chain C"/>
    <property type="match status" value="1"/>
</dbReference>
<evidence type="ECO:0000313" key="8">
    <source>
        <dbReference type="Proteomes" id="UP001501920"/>
    </source>
</evidence>
<accession>A0A3B4C8Y7</accession>
<dbReference type="Pfam" id="PF00520">
    <property type="entry name" value="Ion_trans"/>
    <property type="match status" value="1"/>
</dbReference>
<evidence type="ECO:0000259" key="6">
    <source>
        <dbReference type="Pfam" id="PF00520"/>
    </source>
</evidence>
<comment type="subcellular location">
    <subcellularLocation>
        <location evidence="1">Membrane</location>
        <topology evidence="1">Multi-pass membrane protein</topology>
    </subcellularLocation>
</comment>
<evidence type="ECO:0000256" key="2">
    <source>
        <dbReference type="ARBA" id="ARBA00022692"/>
    </source>
</evidence>
<dbReference type="GO" id="GO:0005227">
    <property type="term" value="F:calcium-activated cation channel activity"/>
    <property type="evidence" value="ECO:0007669"/>
    <property type="project" value="InterPro"/>
</dbReference>
<evidence type="ECO:0000256" key="3">
    <source>
        <dbReference type="ARBA" id="ARBA00022989"/>
    </source>
</evidence>
<dbReference type="STRING" id="42514.ENSPNAP00000008387"/>
<feature type="transmembrane region" description="Helical" evidence="5">
    <location>
        <begin position="168"/>
        <end position="186"/>
    </location>
</feature>
<reference evidence="7" key="3">
    <citation type="submission" date="2025-09" db="UniProtKB">
        <authorList>
            <consortium name="Ensembl"/>
        </authorList>
    </citation>
    <scope>IDENTIFICATION</scope>
</reference>
<protein>
    <recommendedName>
        <fullName evidence="6">Ion transport domain-containing protein</fullName>
    </recommendedName>
</protein>
<dbReference type="PANTHER" id="PTHR46923">
    <property type="entry name" value="CATION CHANNEL SPERM-ASSOCIATED PROTEIN 2"/>
    <property type="match status" value="1"/>
</dbReference>
<dbReference type="AlphaFoldDB" id="A0A3B4C8Y7"/>
<feature type="transmembrane region" description="Helical" evidence="5">
    <location>
        <begin position="232"/>
        <end position="254"/>
    </location>
</feature>
<proteinExistence type="predicted"/>
<dbReference type="GO" id="GO:0048240">
    <property type="term" value="P:sperm capacitation"/>
    <property type="evidence" value="ECO:0007669"/>
    <property type="project" value="TreeGrafter"/>
</dbReference>
<feature type="transmembrane region" description="Helical" evidence="5">
    <location>
        <begin position="312"/>
        <end position="332"/>
    </location>
</feature>
<keyword evidence="8" id="KW-1185">Reference proteome</keyword>
<dbReference type="Gene3D" id="1.10.287.70">
    <property type="match status" value="1"/>
</dbReference>
<dbReference type="SUPFAM" id="SSF81324">
    <property type="entry name" value="Voltage-gated potassium channels"/>
    <property type="match status" value="1"/>
</dbReference>
<dbReference type="Proteomes" id="UP001501920">
    <property type="component" value="Chromosome 28"/>
</dbReference>
<dbReference type="InterPro" id="IPR027359">
    <property type="entry name" value="Volt_channel_dom_sf"/>
</dbReference>
<feature type="transmembrane region" description="Helical" evidence="5">
    <location>
        <begin position="274"/>
        <end position="292"/>
    </location>
</feature>
<feature type="transmembrane region" description="Helical" evidence="5">
    <location>
        <begin position="101"/>
        <end position="118"/>
    </location>
</feature>
<dbReference type="GO" id="GO:0030317">
    <property type="term" value="P:flagellated sperm motility"/>
    <property type="evidence" value="ECO:0007669"/>
    <property type="project" value="InterPro"/>
</dbReference>
<dbReference type="GeneTree" id="ENSGT00910000144338"/>
<keyword evidence="2 5" id="KW-0812">Transmembrane</keyword>
<evidence type="ECO:0000313" key="7">
    <source>
        <dbReference type="Ensembl" id="ENSPNAP00000008387.2"/>
    </source>
</evidence>
<dbReference type="GO" id="GO:0036128">
    <property type="term" value="C:CatSper complex"/>
    <property type="evidence" value="ECO:0007669"/>
    <property type="project" value="InterPro"/>
</dbReference>
<evidence type="ECO:0000256" key="5">
    <source>
        <dbReference type="SAM" id="Phobius"/>
    </source>
</evidence>
<dbReference type="GO" id="GO:0009566">
    <property type="term" value="P:fertilization"/>
    <property type="evidence" value="ECO:0007669"/>
    <property type="project" value="TreeGrafter"/>
</dbReference>
<dbReference type="Ensembl" id="ENSPNAT00000000219.2">
    <property type="protein sequence ID" value="ENSPNAP00000008387.2"/>
    <property type="gene ID" value="ENSPNAG00000013991.2"/>
</dbReference>
<reference evidence="7" key="2">
    <citation type="submission" date="2025-08" db="UniProtKB">
        <authorList>
            <consortium name="Ensembl"/>
        </authorList>
    </citation>
    <scope>IDENTIFICATION</scope>
</reference>
<name>A0A3B4C8Y7_PYGNA</name>
<evidence type="ECO:0000256" key="1">
    <source>
        <dbReference type="ARBA" id="ARBA00004141"/>
    </source>
</evidence>
<keyword evidence="4 5" id="KW-0472">Membrane</keyword>
<organism evidence="7 8">
    <name type="scientific">Pygocentrus nattereri</name>
    <name type="common">Red-bellied piranha</name>
    <dbReference type="NCBI Taxonomy" id="42514"/>
    <lineage>
        <taxon>Eukaryota</taxon>
        <taxon>Metazoa</taxon>
        <taxon>Chordata</taxon>
        <taxon>Craniata</taxon>
        <taxon>Vertebrata</taxon>
        <taxon>Euteleostomi</taxon>
        <taxon>Actinopterygii</taxon>
        <taxon>Neopterygii</taxon>
        <taxon>Teleostei</taxon>
        <taxon>Ostariophysi</taxon>
        <taxon>Characiformes</taxon>
        <taxon>Characoidei</taxon>
        <taxon>Pygocentrus</taxon>
    </lineage>
</organism>
<feature type="domain" description="Ion transport" evidence="6">
    <location>
        <begin position="99"/>
        <end position="340"/>
    </location>
</feature>
<sequence length="464" mass="53753">MDTRAFQSAPYYQQERAKTFFRRVEMIRAKLVKEVDYQLEQRHKRSDEVVINVEEDEGSETSQESTTVAVYVSRWERLKRRVLNFPPMSVYAGRILENQHFNRLIICFIMLNTVLLGVQAEISDKPDMSLANEVLNGINWVVVAVFYLEIALKWMVGFWQFWKNAWNIFDFIFTLLSVLPEIIMSFSTDNAHATGAVKVIRTFRVLRALKITAKFTQVRLTLLAITKSVMDLVPVFLLLFMLMYVYAVTGMTLFKEQTQYDAENLTYGKSFDGISNSFSTIFILLTIDHWYSLLEEGWKVPGLNKVACGAFVISWIILGAFIFRNLFVGFMVSNFKTIRSDFAKEVQSIEKRQKVDLFKAEVINRTMSQTSVQVETSASSSLCSPDETYEDWESKVLQYLDAIKEQEEDEQEVVWPRDTLFRYYELMEALQRNLEEKKRLHHLKGKSCVNCGNCSAVVVSSVDV</sequence>
<gene>
    <name evidence="7" type="primary">PDE6C</name>
</gene>
<dbReference type="PANTHER" id="PTHR46923:SF1">
    <property type="entry name" value="CATION CHANNEL SPERM-ASSOCIATED PROTEIN 2"/>
    <property type="match status" value="1"/>
</dbReference>
<reference evidence="7 8" key="1">
    <citation type="submission" date="2020-10" db="EMBL/GenBank/DDBJ databases">
        <title>Pygocentrus nattereri (red-bellied piranha) genome, fPygNat1, primary haplotype.</title>
        <authorList>
            <person name="Myers G."/>
            <person name="Meyer A."/>
            <person name="Karagic N."/>
            <person name="Pippel M."/>
            <person name="Winkler S."/>
            <person name="Tracey A."/>
            <person name="Wood J."/>
            <person name="Formenti G."/>
            <person name="Howe K."/>
            <person name="Fedrigo O."/>
            <person name="Jarvis E.D."/>
        </authorList>
    </citation>
    <scope>NUCLEOTIDE SEQUENCE [LARGE SCALE GENOMIC DNA]</scope>
</reference>
<keyword evidence="3 5" id="KW-1133">Transmembrane helix</keyword>
<dbReference type="InterPro" id="IPR028747">
    <property type="entry name" value="CatSper2"/>
</dbReference>
<feature type="transmembrane region" description="Helical" evidence="5">
    <location>
        <begin position="138"/>
        <end position="156"/>
    </location>
</feature>